<reference evidence="7 8" key="1">
    <citation type="journal article" date="2017" name="Curr. Microbiol.">
        <title>Mucilaginibacter ginsenosidivorans sp. nov., Isolated from Soil of Ginseng Field.</title>
        <authorList>
            <person name="Kim M.M."/>
            <person name="Siddiqi M.Z."/>
            <person name="Im W.T."/>
        </authorList>
    </citation>
    <scope>NUCLEOTIDE SEQUENCE [LARGE SCALE GENOMIC DNA]</scope>
    <source>
        <strain evidence="7 8">Gsoil 3017</strain>
    </source>
</reference>
<keyword evidence="6" id="KW-0732">Signal</keyword>
<feature type="signal peptide" evidence="6">
    <location>
        <begin position="1"/>
        <end position="19"/>
    </location>
</feature>
<gene>
    <name evidence="7" type="ORF">FRZ54_01975</name>
</gene>
<protein>
    <submittedName>
        <fullName evidence="7">FAD-dependent oxidoreductase</fullName>
    </submittedName>
</protein>
<dbReference type="Proteomes" id="UP000321479">
    <property type="component" value="Chromosome"/>
</dbReference>
<dbReference type="Pfam" id="PF12831">
    <property type="entry name" value="FAD_oxidored"/>
    <property type="match status" value="1"/>
</dbReference>
<dbReference type="RefSeq" id="WP_147029977.1">
    <property type="nucleotide sequence ID" value="NZ_CP042436.1"/>
</dbReference>
<proteinExistence type="predicted"/>
<evidence type="ECO:0000256" key="5">
    <source>
        <dbReference type="ARBA" id="ARBA00023014"/>
    </source>
</evidence>
<dbReference type="InterPro" id="IPR036188">
    <property type="entry name" value="FAD/NAD-bd_sf"/>
</dbReference>
<dbReference type="PANTHER" id="PTHR43498:SF1">
    <property type="entry name" value="COB--COM HETERODISULFIDE REDUCTASE IRON-SULFUR SUBUNIT A"/>
    <property type="match status" value="1"/>
</dbReference>
<accession>A0A5B8UQY5</accession>
<dbReference type="EMBL" id="CP042436">
    <property type="protein sequence ID" value="QEC61399.1"/>
    <property type="molecule type" value="Genomic_DNA"/>
</dbReference>
<sequence length="599" mass="66764">MLKKILIPLLLFICSFANAETIKTDVLVIGGGACGVAAAIQSARSKVKTLLVEPGPWLGGTMTMGGVCVLEGNRDLPSGIWGEFRRRVIDYYRPRLGYDTSQNATLRFEPKTAAEILKKMTDTVKNLTVKLKTPWTTIKKDGTGWEVEIRVNGETVTVKAKVVVDGTETGEVALKAGAQFVTETTNVTEKASDEIGDITWIAIIKDFGKGADKTIPKPDGYDPAFYNYFKGKDIKQMLKAIEIPNDKYMLNWPQGHINPSDLKPENQDQLYQKAKLRTLGLLYYLQTQRGFKNLGLDNQFATGDHLAFIPYIKESRRVRGMVRMVQDDILKPYSRESKLYRTSIGVGESFYDNSFALTYAASPRDLTIEYHSPYAIPLGAIVVKDLENLLVTEKAIAVTDLVNVSTMYPSVQMTLGQGVGATAAYCAFFKTTTRHLNVRVIQGEILDFKGYLVPFTDISQHDPHFRAIQQICATGMLKGVQKVDGNSIELEFDPDGTVNTDEVKPVLDEFYTRAFLWFAKEKPGDKLTLGNLLYFISDYTLTDPETLENAIGKSWKTQFKLPGELDTKRPATRLEFAVLANRYLNPFGKTVDITGKAVN</sequence>
<dbReference type="GO" id="GO:0051539">
    <property type="term" value="F:4 iron, 4 sulfur cluster binding"/>
    <property type="evidence" value="ECO:0007669"/>
    <property type="project" value="UniProtKB-KW"/>
</dbReference>
<dbReference type="GO" id="GO:0016491">
    <property type="term" value="F:oxidoreductase activity"/>
    <property type="evidence" value="ECO:0007669"/>
    <property type="project" value="UniProtKB-KW"/>
</dbReference>
<evidence type="ECO:0000313" key="7">
    <source>
        <dbReference type="EMBL" id="QEC61399.1"/>
    </source>
</evidence>
<name>A0A5B8UQY5_9SPHI</name>
<keyword evidence="5" id="KW-0411">Iron-sulfur</keyword>
<dbReference type="KEGG" id="mgin:FRZ54_01975"/>
<keyword evidence="1" id="KW-0004">4Fe-4S</keyword>
<evidence type="ECO:0000313" key="8">
    <source>
        <dbReference type="Proteomes" id="UP000321479"/>
    </source>
</evidence>
<evidence type="ECO:0000256" key="3">
    <source>
        <dbReference type="ARBA" id="ARBA00023002"/>
    </source>
</evidence>
<dbReference type="SUPFAM" id="SSF51905">
    <property type="entry name" value="FAD/NAD(P)-binding domain"/>
    <property type="match status" value="1"/>
</dbReference>
<keyword evidence="8" id="KW-1185">Reference proteome</keyword>
<evidence type="ECO:0000256" key="6">
    <source>
        <dbReference type="SAM" id="SignalP"/>
    </source>
</evidence>
<dbReference type="PANTHER" id="PTHR43498">
    <property type="entry name" value="FERREDOXIN:COB-COM HETERODISULFIDE REDUCTASE SUBUNIT A"/>
    <property type="match status" value="1"/>
</dbReference>
<dbReference type="AlphaFoldDB" id="A0A5B8UQY5"/>
<dbReference type="Gene3D" id="3.50.50.60">
    <property type="entry name" value="FAD/NAD(P)-binding domain"/>
    <property type="match status" value="1"/>
</dbReference>
<dbReference type="InterPro" id="IPR039650">
    <property type="entry name" value="HdrA-like"/>
</dbReference>
<evidence type="ECO:0000256" key="2">
    <source>
        <dbReference type="ARBA" id="ARBA00022723"/>
    </source>
</evidence>
<feature type="chain" id="PRO_5022855801" evidence="6">
    <location>
        <begin position="20"/>
        <end position="599"/>
    </location>
</feature>
<dbReference type="GO" id="GO:0046872">
    <property type="term" value="F:metal ion binding"/>
    <property type="evidence" value="ECO:0007669"/>
    <property type="project" value="UniProtKB-KW"/>
</dbReference>
<dbReference type="OrthoDB" id="615715at2"/>
<evidence type="ECO:0000256" key="1">
    <source>
        <dbReference type="ARBA" id="ARBA00022485"/>
    </source>
</evidence>
<keyword evidence="2" id="KW-0479">Metal-binding</keyword>
<keyword evidence="4" id="KW-0408">Iron</keyword>
<keyword evidence="3" id="KW-0560">Oxidoreductase</keyword>
<organism evidence="7 8">
    <name type="scientific">Mucilaginibacter ginsenosidivorans</name>
    <dbReference type="NCBI Taxonomy" id="398053"/>
    <lineage>
        <taxon>Bacteria</taxon>
        <taxon>Pseudomonadati</taxon>
        <taxon>Bacteroidota</taxon>
        <taxon>Sphingobacteriia</taxon>
        <taxon>Sphingobacteriales</taxon>
        <taxon>Sphingobacteriaceae</taxon>
        <taxon>Mucilaginibacter</taxon>
    </lineage>
</organism>
<evidence type="ECO:0000256" key="4">
    <source>
        <dbReference type="ARBA" id="ARBA00023004"/>
    </source>
</evidence>